<dbReference type="GO" id="GO:0000978">
    <property type="term" value="F:RNA polymerase II cis-regulatory region sequence-specific DNA binding"/>
    <property type="evidence" value="ECO:0007669"/>
    <property type="project" value="InterPro"/>
</dbReference>
<feature type="region of interest" description="Disordered" evidence="8">
    <location>
        <begin position="133"/>
        <end position="166"/>
    </location>
</feature>
<evidence type="ECO:0000256" key="4">
    <source>
        <dbReference type="ARBA" id="ARBA00023159"/>
    </source>
</evidence>
<evidence type="ECO:0000256" key="5">
    <source>
        <dbReference type="ARBA" id="ARBA00023163"/>
    </source>
</evidence>
<evidence type="ECO:0000256" key="1">
    <source>
        <dbReference type="ARBA" id="ARBA00008157"/>
    </source>
</evidence>
<keyword evidence="4" id="KW-0010">Activator</keyword>
<keyword evidence="6" id="KW-0539">Nucleus</keyword>
<keyword evidence="7" id="KW-0175">Coiled coil</keyword>
<dbReference type="CDD" id="cd14720">
    <property type="entry name" value="bZIP_NFE2-like"/>
    <property type="match status" value="1"/>
</dbReference>
<dbReference type="GO" id="GO:0000981">
    <property type="term" value="F:DNA-binding transcription factor activity, RNA polymerase II-specific"/>
    <property type="evidence" value="ECO:0007669"/>
    <property type="project" value="TreeGrafter"/>
</dbReference>
<dbReference type="Ensembl" id="ENSPMGT00000000939.1">
    <property type="protein sequence ID" value="ENSPMGP00000000889.1"/>
    <property type="gene ID" value="ENSPMGG00000000822.1"/>
</dbReference>
<keyword evidence="5" id="KW-0804">Transcription</keyword>
<evidence type="ECO:0000256" key="2">
    <source>
        <dbReference type="ARBA" id="ARBA00023015"/>
    </source>
</evidence>
<feature type="region of interest" description="Disordered" evidence="8">
    <location>
        <begin position="277"/>
        <end position="436"/>
    </location>
</feature>
<dbReference type="Pfam" id="PF03131">
    <property type="entry name" value="bZIP_Maf"/>
    <property type="match status" value="1"/>
</dbReference>
<reference evidence="10" key="2">
    <citation type="submission" date="2025-09" db="UniProtKB">
        <authorList>
            <consortium name="Ensembl"/>
        </authorList>
    </citation>
    <scope>IDENTIFICATION</scope>
</reference>
<evidence type="ECO:0000256" key="7">
    <source>
        <dbReference type="SAM" id="Coils"/>
    </source>
</evidence>
<dbReference type="SMART" id="SM00338">
    <property type="entry name" value="BRLZ"/>
    <property type="match status" value="1"/>
</dbReference>
<dbReference type="PANTHER" id="PTHR24411:SF3">
    <property type="entry name" value="NUCLEAR FACTOR ERYTHROID 2-RELATED FACTOR 2"/>
    <property type="match status" value="1"/>
</dbReference>
<dbReference type="Gene3D" id="1.10.880.10">
    <property type="entry name" value="Transcription factor, Skn-1-like, DNA-binding domain"/>
    <property type="match status" value="1"/>
</dbReference>
<dbReference type="InterPro" id="IPR008917">
    <property type="entry name" value="TF_DNA-bd_sf"/>
</dbReference>
<dbReference type="FunFam" id="1.10.880.10:FF:000001">
    <property type="entry name" value="Nuclear factor erythroid 2-related factor 2"/>
    <property type="match status" value="1"/>
</dbReference>
<dbReference type="InterPro" id="IPR047167">
    <property type="entry name" value="NFE2-like"/>
</dbReference>
<dbReference type="SUPFAM" id="SSF47454">
    <property type="entry name" value="A DNA-binding domain in eukaryotic transcription factors"/>
    <property type="match status" value="1"/>
</dbReference>
<feature type="compositionally biased region" description="Polar residues" evidence="8">
    <location>
        <begin position="389"/>
        <end position="403"/>
    </location>
</feature>
<comment type="similarity">
    <text evidence="1">Belongs to the bZIP family. CNC subfamily.</text>
</comment>
<evidence type="ECO:0000313" key="11">
    <source>
        <dbReference type="Proteomes" id="UP000261520"/>
    </source>
</evidence>
<sequence>MEMEVPHPSQQDMDLIDILWKQDIDLGARREVFDYNHRQKECELQRQRELDEQKRQHLLQEQEKALLAQLQLDEETGEYIPRPAPSIPLQAAGTPLEVTQNLTFIEENNDAISFDECLQLLAETFPVEETGNTSMSLCTADSSPSTTVMTPEQPSLLPTTPSPVQLPPHRMSTDLEQAWMELLSLPELQQCMHMQMEDTLETTIYPNSEVQNPNYTYYPVSENASNACAAGYLSSFNAVTPNVLPSDNQSQVDAPANYTAEAEDFCDLFYPKNVTAESSGRDEYDSNIMSGVPNNSPFTPIDLYSLSPGEAFDRDKPGLTVEMPDSDSGISNASPNTSSNASSPSKSVYDGFGYSDSDMDETDHNPGSAQSDYSEMFSLNFTPDDLPGTSVSISTDQSTTQNEKNPKKQRTKPAEESGHNRGPFTKDKLKKRSDVRLTRDEQRAKALKIPFTVDMIINLPVDDFNELMSKHQLNEAQLALVRDIRRRGKNKVAAQNCRKRKMENIVGLESDLDSLQDEKERLLSEKSKNLMNLKEMKKQLSSLYLEVFSLLKDEKGNGYSPSEYSLQQSTDGSVFLVPRIKKTFVKREDNHLSLK</sequence>
<feature type="compositionally biased region" description="Low complexity" evidence="8">
    <location>
        <begin position="331"/>
        <end position="347"/>
    </location>
</feature>
<feature type="compositionally biased region" description="Polar residues" evidence="8">
    <location>
        <begin position="287"/>
        <end position="298"/>
    </location>
</feature>
<protein>
    <recommendedName>
        <fullName evidence="9">BZIP domain-containing protein</fullName>
    </recommendedName>
</protein>
<feature type="compositionally biased region" description="Polar residues" evidence="8">
    <location>
        <begin position="365"/>
        <end position="381"/>
    </location>
</feature>
<keyword evidence="11" id="KW-1185">Reference proteome</keyword>
<name>A0A3B3Z8L8_9GOBI</name>
<evidence type="ECO:0000256" key="8">
    <source>
        <dbReference type="SAM" id="MobiDB-lite"/>
    </source>
</evidence>
<dbReference type="STRING" id="409849.ENSPMGP00000000889"/>
<organism evidence="10 11">
    <name type="scientific">Periophthalmus magnuspinnatus</name>
    <dbReference type="NCBI Taxonomy" id="409849"/>
    <lineage>
        <taxon>Eukaryota</taxon>
        <taxon>Metazoa</taxon>
        <taxon>Chordata</taxon>
        <taxon>Craniata</taxon>
        <taxon>Vertebrata</taxon>
        <taxon>Euteleostomi</taxon>
        <taxon>Actinopterygii</taxon>
        <taxon>Neopterygii</taxon>
        <taxon>Teleostei</taxon>
        <taxon>Neoteleostei</taxon>
        <taxon>Acanthomorphata</taxon>
        <taxon>Gobiaria</taxon>
        <taxon>Gobiiformes</taxon>
        <taxon>Gobioidei</taxon>
        <taxon>Gobiidae</taxon>
        <taxon>Oxudercinae</taxon>
        <taxon>Periophthalmus</taxon>
    </lineage>
</organism>
<dbReference type="PROSITE" id="PS00036">
    <property type="entry name" value="BZIP_BASIC"/>
    <property type="match status" value="1"/>
</dbReference>
<dbReference type="Proteomes" id="UP000261520">
    <property type="component" value="Unplaced"/>
</dbReference>
<keyword evidence="2" id="KW-0805">Transcription regulation</keyword>
<evidence type="ECO:0000256" key="6">
    <source>
        <dbReference type="ARBA" id="ARBA00023242"/>
    </source>
</evidence>
<reference evidence="10" key="1">
    <citation type="submission" date="2025-08" db="UniProtKB">
        <authorList>
            <consortium name="Ensembl"/>
        </authorList>
    </citation>
    <scope>IDENTIFICATION</scope>
</reference>
<feature type="coiled-coil region" evidence="7">
    <location>
        <begin position="498"/>
        <end position="543"/>
    </location>
</feature>
<dbReference type="PROSITE" id="PS50217">
    <property type="entry name" value="BZIP"/>
    <property type="match status" value="1"/>
</dbReference>
<evidence type="ECO:0000259" key="9">
    <source>
        <dbReference type="PROSITE" id="PS50217"/>
    </source>
</evidence>
<dbReference type="GO" id="GO:0034599">
    <property type="term" value="P:cellular response to oxidative stress"/>
    <property type="evidence" value="ECO:0007669"/>
    <property type="project" value="TreeGrafter"/>
</dbReference>
<dbReference type="InterPro" id="IPR004827">
    <property type="entry name" value="bZIP"/>
</dbReference>
<evidence type="ECO:0000256" key="3">
    <source>
        <dbReference type="ARBA" id="ARBA00023125"/>
    </source>
</evidence>
<evidence type="ECO:0000313" key="10">
    <source>
        <dbReference type="Ensembl" id="ENSPMGP00000000889.1"/>
    </source>
</evidence>
<feature type="compositionally biased region" description="Basic and acidic residues" evidence="8">
    <location>
        <begin position="412"/>
        <end position="436"/>
    </location>
</feature>
<dbReference type="GO" id="GO:0005634">
    <property type="term" value="C:nucleus"/>
    <property type="evidence" value="ECO:0007669"/>
    <property type="project" value="UniProtKB-ARBA"/>
</dbReference>
<dbReference type="InterPro" id="IPR004826">
    <property type="entry name" value="bZIP_Maf"/>
</dbReference>
<keyword evidence="3" id="KW-0238">DNA-binding</keyword>
<accession>A0A3B3Z8L8</accession>
<dbReference type="AlphaFoldDB" id="A0A3B3Z8L8"/>
<dbReference type="PANTHER" id="PTHR24411">
    <property type="entry name" value="NUCLEAR FACTOR ERYTHROID 2-RELATED FACTOR"/>
    <property type="match status" value="1"/>
</dbReference>
<feature type="domain" description="BZIP" evidence="9">
    <location>
        <begin position="480"/>
        <end position="543"/>
    </location>
</feature>
<feature type="compositionally biased region" description="Polar residues" evidence="8">
    <location>
        <begin position="133"/>
        <end position="159"/>
    </location>
</feature>
<proteinExistence type="inferred from homology"/>